<name>A0A2S5AF48_9FLAO</name>
<dbReference type="SUPFAM" id="SSF53187">
    <property type="entry name" value="Zn-dependent exopeptidases"/>
    <property type="match status" value="1"/>
</dbReference>
<dbReference type="PANTHER" id="PTHR30404">
    <property type="entry name" value="N-ACETYLMURAMOYL-L-ALANINE AMIDASE"/>
    <property type="match status" value="1"/>
</dbReference>
<protein>
    <recommendedName>
        <fullName evidence="2">N-acetylmuramoyl-L-alanine amidase</fullName>
        <ecNumber evidence="2">3.5.1.28</ecNumber>
    </recommendedName>
</protein>
<dbReference type="InterPro" id="IPR050695">
    <property type="entry name" value="N-acetylmuramoyl_amidase_3"/>
</dbReference>
<keyword evidence="4" id="KW-0732">Signal</keyword>
<dbReference type="GO" id="GO:0008745">
    <property type="term" value="F:N-acetylmuramoyl-L-alanine amidase activity"/>
    <property type="evidence" value="ECO:0007669"/>
    <property type="project" value="UniProtKB-EC"/>
</dbReference>
<evidence type="ECO:0000313" key="6">
    <source>
        <dbReference type="EMBL" id="POY40827.1"/>
    </source>
</evidence>
<accession>A0A2S5AF48</accession>
<dbReference type="Proteomes" id="UP000237310">
    <property type="component" value="Unassembled WGS sequence"/>
</dbReference>
<dbReference type="EC" id="3.5.1.28" evidence="2"/>
<dbReference type="CDD" id="cd02696">
    <property type="entry name" value="MurNAc-LAA"/>
    <property type="match status" value="1"/>
</dbReference>
<evidence type="ECO:0000256" key="4">
    <source>
        <dbReference type="SAM" id="SignalP"/>
    </source>
</evidence>
<comment type="caution">
    <text evidence="6">The sequence shown here is derived from an EMBL/GenBank/DDBJ whole genome shotgun (WGS) entry which is preliminary data.</text>
</comment>
<dbReference type="GO" id="GO:0009253">
    <property type="term" value="P:peptidoglycan catabolic process"/>
    <property type="evidence" value="ECO:0007669"/>
    <property type="project" value="InterPro"/>
</dbReference>
<feature type="chain" id="PRO_5015651682" description="N-acetylmuramoyl-L-alanine amidase" evidence="4">
    <location>
        <begin position="25"/>
        <end position="375"/>
    </location>
</feature>
<dbReference type="InterPro" id="IPR002508">
    <property type="entry name" value="MurNAc-LAA_cat"/>
</dbReference>
<keyword evidence="7" id="KW-1185">Reference proteome</keyword>
<dbReference type="EMBL" id="PQVG01000002">
    <property type="protein sequence ID" value="POY40827.1"/>
    <property type="molecule type" value="Genomic_DNA"/>
</dbReference>
<dbReference type="RefSeq" id="WP_103805013.1">
    <property type="nucleotide sequence ID" value="NZ_PQVG01000002.1"/>
</dbReference>
<dbReference type="PANTHER" id="PTHR30404:SF0">
    <property type="entry name" value="N-ACETYLMURAMOYL-L-ALANINE AMIDASE AMIC"/>
    <property type="match status" value="1"/>
</dbReference>
<dbReference type="Pfam" id="PF01520">
    <property type="entry name" value="Amidase_3"/>
    <property type="match status" value="1"/>
</dbReference>
<evidence type="ECO:0000259" key="5">
    <source>
        <dbReference type="SMART" id="SM00646"/>
    </source>
</evidence>
<dbReference type="SMART" id="SM00646">
    <property type="entry name" value="Ami_3"/>
    <property type="match status" value="1"/>
</dbReference>
<organism evidence="6 7">
    <name type="scientific">Flavobacterium alvei</name>
    <dbReference type="NCBI Taxonomy" id="2080416"/>
    <lineage>
        <taxon>Bacteria</taxon>
        <taxon>Pseudomonadati</taxon>
        <taxon>Bacteroidota</taxon>
        <taxon>Flavobacteriia</taxon>
        <taxon>Flavobacteriales</taxon>
        <taxon>Flavobacteriaceae</taxon>
        <taxon>Flavobacterium</taxon>
    </lineage>
</organism>
<dbReference type="AlphaFoldDB" id="A0A2S5AF48"/>
<gene>
    <name evidence="6" type="ORF">C3L50_04845</name>
</gene>
<keyword evidence="3" id="KW-0378">Hydrolase</keyword>
<feature type="signal peptide" evidence="4">
    <location>
        <begin position="1"/>
        <end position="24"/>
    </location>
</feature>
<sequence>MKFKYKNYISTVILALFLCSSVFSQNNKKFTVVLDAGHGGKDPGNSYHGFREKEIALKTTLKVGNFLEKEKNIKIIYTRTTDVFIELANRPKMANKAKADLYISIHCNSVKNFTPNGTETFVMGLSRSGMNLEVAKNENSVILLENNFKETYKGFNPNNSESLLGLTLMQEENLNNSINLATKIQDNFTHNLERNSRGVKQQPLWVLDAVFMPGVLIELGFLSNKAEGEFLNSDEGQNKMAMQIANAIKSYKKENFDEEIENVSHSKPKETVLVKSGTIEESKSADVSKDTIYKVQLFVSSKKIEVDSSKFKGLKNISSTFNNNIYKYTYGETSNIKEANKMQIEARKKGFLDAYIVIIKDGISKKVNSGLNNNN</sequence>
<evidence type="ECO:0000313" key="7">
    <source>
        <dbReference type="Proteomes" id="UP000237310"/>
    </source>
</evidence>
<dbReference type="GO" id="GO:0030288">
    <property type="term" value="C:outer membrane-bounded periplasmic space"/>
    <property type="evidence" value="ECO:0007669"/>
    <property type="project" value="TreeGrafter"/>
</dbReference>
<dbReference type="Gene3D" id="3.40.630.40">
    <property type="entry name" value="Zn-dependent exopeptidases"/>
    <property type="match status" value="1"/>
</dbReference>
<evidence type="ECO:0000256" key="1">
    <source>
        <dbReference type="ARBA" id="ARBA00001561"/>
    </source>
</evidence>
<dbReference type="OrthoDB" id="9806267at2"/>
<evidence type="ECO:0000256" key="3">
    <source>
        <dbReference type="ARBA" id="ARBA00022801"/>
    </source>
</evidence>
<feature type="domain" description="MurNAc-LAA" evidence="5">
    <location>
        <begin position="91"/>
        <end position="249"/>
    </location>
</feature>
<evidence type="ECO:0000256" key="2">
    <source>
        <dbReference type="ARBA" id="ARBA00011901"/>
    </source>
</evidence>
<reference evidence="6 7" key="1">
    <citation type="submission" date="2018-01" db="EMBL/GenBank/DDBJ databases">
        <authorList>
            <person name="Gaut B.S."/>
            <person name="Morton B.R."/>
            <person name="Clegg M.T."/>
            <person name="Duvall M.R."/>
        </authorList>
    </citation>
    <scope>NUCLEOTIDE SEQUENCE [LARGE SCALE GENOMIC DNA]</scope>
    <source>
        <strain evidence="6 7">HR-AY</strain>
    </source>
</reference>
<dbReference type="FunFam" id="3.40.630.40:FF:000005">
    <property type="entry name" value="N-acetylmuramoyl-L-alanine amidase (AmiA)"/>
    <property type="match status" value="1"/>
</dbReference>
<comment type="catalytic activity">
    <reaction evidence="1">
        <text>Hydrolyzes the link between N-acetylmuramoyl residues and L-amino acid residues in certain cell-wall glycopeptides.</text>
        <dbReference type="EC" id="3.5.1.28"/>
    </reaction>
</comment>
<proteinExistence type="predicted"/>